<accession>R7S023</accession>
<dbReference type="GeneID" id="18795825"/>
<dbReference type="PANTHER" id="PTHR10067:SF9">
    <property type="entry name" value="PHOSPHATIDYLSERINE DECARBOXYLASE FAMILY PROTEIN (AFU_ORTHOLOGUE AFUA_7G01730)"/>
    <property type="match status" value="1"/>
</dbReference>
<proteinExistence type="predicted"/>
<dbReference type="PANTHER" id="PTHR10067">
    <property type="entry name" value="PHOSPHATIDYLSERINE DECARBOXYLASE"/>
    <property type="match status" value="1"/>
</dbReference>
<dbReference type="KEGG" id="shs:STEHIDRAFT_115921"/>
<dbReference type="OrthoDB" id="5973539at2759"/>
<dbReference type="InterPro" id="IPR022237">
    <property type="entry name" value="PsiD-like"/>
</dbReference>
<dbReference type="GO" id="GO:0005739">
    <property type="term" value="C:mitochondrion"/>
    <property type="evidence" value="ECO:0007669"/>
    <property type="project" value="TreeGrafter"/>
</dbReference>
<feature type="domain" description="L-tryptophan decarboxylase PsiD-like" evidence="3">
    <location>
        <begin position="50"/>
        <end position="175"/>
    </location>
</feature>
<evidence type="ECO:0000256" key="2">
    <source>
        <dbReference type="ARBA" id="ARBA00023239"/>
    </source>
</evidence>
<dbReference type="Pfam" id="PF02666">
    <property type="entry name" value="PS_Dcarbxylase"/>
    <property type="match status" value="1"/>
</dbReference>
<gene>
    <name evidence="4" type="ORF">STEHIDRAFT_115921</name>
</gene>
<keyword evidence="5" id="KW-1185">Reference proteome</keyword>
<reference evidence="5" key="1">
    <citation type="journal article" date="2012" name="Science">
        <title>The Paleozoic origin of enzymatic lignin decomposition reconstructed from 31 fungal genomes.</title>
        <authorList>
            <person name="Floudas D."/>
            <person name="Binder M."/>
            <person name="Riley R."/>
            <person name="Barry K."/>
            <person name="Blanchette R.A."/>
            <person name="Henrissat B."/>
            <person name="Martinez A.T."/>
            <person name="Otillar R."/>
            <person name="Spatafora J.W."/>
            <person name="Yadav J.S."/>
            <person name="Aerts A."/>
            <person name="Benoit I."/>
            <person name="Boyd A."/>
            <person name="Carlson A."/>
            <person name="Copeland A."/>
            <person name="Coutinho P.M."/>
            <person name="de Vries R.P."/>
            <person name="Ferreira P."/>
            <person name="Findley K."/>
            <person name="Foster B."/>
            <person name="Gaskell J."/>
            <person name="Glotzer D."/>
            <person name="Gorecki P."/>
            <person name="Heitman J."/>
            <person name="Hesse C."/>
            <person name="Hori C."/>
            <person name="Igarashi K."/>
            <person name="Jurgens J.A."/>
            <person name="Kallen N."/>
            <person name="Kersten P."/>
            <person name="Kohler A."/>
            <person name="Kuees U."/>
            <person name="Kumar T.K.A."/>
            <person name="Kuo A."/>
            <person name="LaButti K."/>
            <person name="Larrondo L.F."/>
            <person name="Lindquist E."/>
            <person name="Ling A."/>
            <person name="Lombard V."/>
            <person name="Lucas S."/>
            <person name="Lundell T."/>
            <person name="Martin R."/>
            <person name="McLaughlin D.J."/>
            <person name="Morgenstern I."/>
            <person name="Morin E."/>
            <person name="Murat C."/>
            <person name="Nagy L.G."/>
            <person name="Nolan M."/>
            <person name="Ohm R.A."/>
            <person name="Patyshakuliyeva A."/>
            <person name="Rokas A."/>
            <person name="Ruiz-Duenas F.J."/>
            <person name="Sabat G."/>
            <person name="Salamov A."/>
            <person name="Samejima M."/>
            <person name="Schmutz J."/>
            <person name="Slot J.C."/>
            <person name="St John F."/>
            <person name="Stenlid J."/>
            <person name="Sun H."/>
            <person name="Sun S."/>
            <person name="Syed K."/>
            <person name="Tsang A."/>
            <person name="Wiebenga A."/>
            <person name="Young D."/>
            <person name="Pisabarro A."/>
            <person name="Eastwood D.C."/>
            <person name="Martin F."/>
            <person name="Cullen D."/>
            <person name="Grigoriev I.V."/>
            <person name="Hibbett D.S."/>
        </authorList>
    </citation>
    <scope>NUCLEOTIDE SEQUENCE [LARGE SCALE GENOMIC DNA]</scope>
    <source>
        <strain evidence="5">FP-91666</strain>
    </source>
</reference>
<sequence>MPSADLYPQTSTVHYEGWLPHSKNTYEKFFHHLNKKAAARRKAGSAHIRAVDDFENAINAEPEMVELFQQIFLQAAPQNHIDDFESLLHCLDTILVQPPSFIDNDIGQPIGVPVYIVFDLLSNTAAAYELFRKPEFNTACKDLLDSWGTFLKSSDSNTTLTDQEGGWFSIDGLKRLEDKGRGDFNSTYVCPKPNQVDRGYKSWNDFFTRELQDDVRPILSDGNPDNIFSACESAVLRLDRKVKAHDQFWLKSQKYSLYDMLNRDERAAEYFTGGTVYQAFLSPYDYHRWRAPVSGTIVKAEVIQGTYCAVIPDGGAEEGDPDFEPGAPYGALIRSQAWLTQSATRAIIFIEADNPKVGTVGFIGVGMVEVSTCVLSVERGQRVRQGEEIGMFQFGGSTHVLLFAPQVNITFVDDVEKDGVLNVNNHIKVRSLLAQVN</sequence>
<organism evidence="4 5">
    <name type="scientific">Stereum hirsutum (strain FP-91666)</name>
    <name type="common">White-rot fungus</name>
    <dbReference type="NCBI Taxonomy" id="721885"/>
    <lineage>
        <taxon>Eukaryota</taxon>
        <taxon>Fungi</taxon>
        <taxon>Dikarya</taxon>
        <taxon>Basidiomycota</taxon>
        <taxon>Agaricomycotina</taxon>
        <taxon>Agaricomycetes</taxon>
        <taxon>Russulales</taxon>
        <taxon>Stereaceae</taxon>
        <taxon>Stereum</taxon>
    </lineage>
</organism>
<dbReference type="RefSeq" id="XP_007310608.1">
    <property type="nucleotide sequence ID" value="XM_007310546.1"/>
</dbReference>
<dbReference type="GO" id="GO:0004609">
    <property type="term" value="F:phosphatidylserine decarboxylase activity"/>
    <property type="evidence" value="ECO:0007669"/>
    <property type="project" value="InterPro"/>
</dbReference>
<evidence type="ECO:0000313" key="4">
    <source>
        <dbReference type="EMBL" id="EIM80495.1"/>
    </source>
</evidence>
<keyword evidence="2" id="KW-0456">Lyase</keyword>
<evidence type="ECO:0000313" key="5">
    <source>
        <dbReference type="Proteomes" id="UP000053927"/>
    </source>
</evidence>
<dbReference type="InterPro" id="IPR003817">
    <property type="entry name" value="PS_Dcarbxylase"/>
</dbReference>
<dbReference type="OMA" id="LIHSACE"/>
<evidence type="ECO:0000259" key="3">
    <source>
        <dbReference type="Pfam" id="PF12588"/>
    </source>
</evidence>
<dbReference type="GO" id="GO:0006646">
    <property type="term" value="P:phosphatidylethanolamine biosynthetic process"/>
    <property type="evidence" value="ECO:0007669"/>
    <property type="project" value="TreeGrafter"/>
</dbReference>
<dbReference type="AlphaFoldDB" id="R7S023"/>
<dbReference type="EMBL" id="JH687398">
    <property type="protein sequence ID" value="EIM80495.1"/>
    <property type="molecule type" value="Genomic_DNA"/>
</dbReference>
<name>R7S023_STEHR</name>
<protein>
    <submittedName>
        <fullName evidence="4">Phosphatidylserine decarboxylase</fullName>
    </submittedName>
</protein>
<dbReference type="Proteomes" id="UP000053927">
    <property type="component" value="Unassembled WGS sequence"/>
</dbReference>
<dbReference type="Pfam" id="PF12588">
    <property type="entry name" value="PSDC"/>
    <property type="match status" value="1"/>
</dbReference>
<evidence type="ECO:0000256" key="1">
    <source>
        <dbReference type="ARBA" id="ARBA00022793"/>
    </source>
</evidence>
<keyword evidence="1" id="KW-0210">Decarboxylase</keyword>
<dbReference type="eggNOG" id="KOG2419">
    <property type="taxonomic scope" value="Eukaryota"/>
</dbReference>